<comment type="caution">
    <text evidence="2">The sequence shown here is derived from an EMBL/GenBank/DDBJ whole genome shotgun (WGS) entry which is preliminary data.</text>
</comment>
<evidence type="ECO:0000313" key="3">
    <source>
        <dbReference type="Proteomes" id="UP000192132"/>
    </source>
</evidence>
<dbReference type="Pfam" id="PF02482">
    <property type="entry name" value="Ribosomal_S30AE"/>
    <property type="match status" value="1"/>
</dbReference>
<dbReference type="Proteomes" id="UP000192132">
    <property type="component" value="Unassembled WGS sequence"/>
</dbReference>
<gene>
    <name evidence="2" type="ORF">BKE30_12965</name>
</gene>
<sequence>MNIEVRTDNHIEGTARMIEYVRDQLKSEFSRYSERVTHIEVHFSDENADKGGDQDKRCAIEARAAGLKPMAVTNKASSVDLALDGAIEKLHHMFEHSLDKLNDHRHETRPNWDELVPEEE</sequence>
<evidence type="ECO:0000256" key="1">
    <source>
        <dbReference type="SAM" id="MobiDB-lite"/>
    </source>
</evidence>
<dbReference type="RefSeq" id="WP_076879024.1">
    <property type="nucleotide sequence ID" value="NZ_MLCN01000037.1"/>
</dbReference>
<dbReference type="InterPro" id="IPR036567">
    <property type="entry name" value="RHF-like"/>
</dbReference>
<keyword evidence="3" id="KW-1185">Reference proteome</keyword>
<proteinExistence type="predicted"/>
<evidence type="ECO:0000313" key="2">
    <source>
        <dbReference type="EMBL" id="ONG38106.1"/>
    </source>
</evidence>
<dbReference type="EMBL" id="MLCN01000037">
    <property type="protein sequence ID" value="ONG38106.1"/>
    <property type="molecule type" value="Genomic_DNA"/>
</dbReference>
<dbReference type="Gene3D" id="3.30.160.100">
    <property type="entry name" value="Ribosome hibernation promotion factor-like"/>
    <property type="match status" value="1"/>
</dbReference>
<feature type="region of interest" description="Disordered" evidence="1">
    <location>
        <begin position="99"/>
        <end position="120"/>
    </location>
</feature>
<accession>A0A1S8CSB1</accession>
<dbReference type="InterPro" id="IPR003489">
    <property type="entry name" value="RHF/RaiA"/>
</dbReference>
<dbReference type="STRING" id="1907941.BKE30_12965"/>
<dbReference type="OrthoDB" id="121633at2"/>
<protein>
    <submittedName>
        <fullName evidence="2">Ribosomal subunit interface protein</fullName>
    </submittedName>
</protein>
<feature type="compositionally biased region" description="Basic and acidic residues" evidence="1">
    <location>
        <begin position="99"/>
        <end position="112"/>
    </location>
</feature>
<dbReference type="AlphaFoldDB" id="A0A1S8CSB1"/>
<dbReference type="SUPFAM" id="SSF69754">
    <property type="entry name" value="Ribosome binding protein Y (YfiA homologue)"/>
    <property type="match status" value="1"/>
</dbReference>
<reference evidence="2 3" key="1">
    <citation type="submission" date="2016-10" db="EMBL/GenBank/DDBJ databases">
        <title>Draft Genome sequence of Alkanindiges sp. strain H1.</title>
        <authorList>
            <person name="Subhash Y."/>
            <person name="Lee S."/>
        </authorList>
    </citation>
    <scope>NUCLEOTIDE SEQUENCE [LARGE SCALE GENOMIC DNA]</scope>
    <source>
        <strain evidence="2 3">H1</strain>
    </source>
</reference>
<organism evidence="2 3">
    <name type="scientific">Alkanindiges hydrocarboniclasticus</name>
    <dbReference type="NCBI Taxonomy" id="1907941"/>
    <lineage>
        <taxon>Bacteria</taxon>
        <taxon>Pseudomonadati</taxon>
        <taxon>Pseudomonadota</taxon>
        <taxon>Gammaproteobacteria</taxon>
        <taxon>Moraxellales</taxon>
        <taxon>Moraxellaceae</taxon>
        <taxon>Alkanindiges</taxon>
    </lineage>
</organism>
<name>A0A1S8CSB1_9GAMM</name>